<evidence type="ECO:0000313" key="2">
    <source>
        <dbReference type="EMBL" id="GMS87029.1"/>
    </source>
</evidence>
<dbReference type="PANTHER" id="PTHR45907:SF16">
    <property type="entry name" value="SERPENTINE RECEPTOR, CLASS J"/>
    <property type="match status" value="1"/>
</dbReference>
<feature type="transmembrane region" description="Helical" evidence="1">
    <location>
        <begin position="6"/>
        <end position="24"/>
    </location>
</feature>
<dbReference type="SUPFAM" id="SSF81321">
    <property type="entry name" value="Family A G protein-coupled receptor-like"/>
    <property type="match status" value="1"/>
</dbReference>
<sequence>MVCSSMISTYAIIIYCSYIINTYLKKRMKSAQSMRIHKQLFRSLIYQSFVPLFTAYYPAGTAVLLPVFGITVPFISIIVPPACATHPLFDPLLLILTITEYRHTFFGLTGFSRLTRLWTSHSIESTTSHFNRSSVASLT</sequence>
<keyword evidence="1" id="KW-0812">Transmembrane</keyword>
<dbReference type="Pfam" id="PF10326">
    <property type="entry name" value="7TM_GPCR_Str"/>
    <property type="match status" value="1"/>
</dbReference>
<proteinExistence type="predicted"/>
<gene>
    <name evidence="2" type="ORF">PENTCL1PPCAC_9204</name>
</gene>
<evidence type="ECO:0000256" key="1">
    <source>
        <dbReference type="SAM" id="Phobius"/>
    </source>
</evidence>
<keyword evidence="1" id="KW-1133">Transmembrane helix</keyword>
<evidence type="ECO:0008006" key="4">
    <source>
        <dbReference type="Google" id="ProtNLM"/>
    </source>
</evidence>
<dbReference type="InterPro" id="IPR019428">
    <property type="entry name" value="7TM_GPCR_serpentine_rcpt_Str"/>
</dbReference>
<name>A0AAV5T0C1_9BILA</name>
<comment type="caution">
    <text evidence="2">The sequence shown here is derived from an EMBL/GenBank/DDBJ whole genome shotgun (WGS) entry which is preliminary data.</text>
</comment>
<dbReference type="InterPro" id="IPR019423">
    <property type="entry name" value="7TM_GPCR_serpentine_rcpt_Srj"/>
</dbReference>
<keyword evidence="3" id="KW-1185">Reference proteome</keyword>
<evidence type="ECO:0000313" key="3">
    <source>
        <dbReference type="Proteomes" id="UP001432027"/>
    </source>
</evidence>
<feature type="transmembrane region" description="Helical" evidence="1">
    <location>
        <begin position="74"/>
        <end position="96"/>
    </location>
</feature>
<dbReference type="AlphaFoldDB" id="A0AAV5T0C1"/>
<protein>
    <recommendedName>
        <fullName evidence="4">G protein-coupled receptor</fullName>
    </recommendedName>
</protein>
<dbReference type="EMBL" id="BTSX01000002">
    <property type="protein sequence ID" value="GMS87029.1"/>
    <property type="molecule type" value="Genomic_DNA"/>
</dbReference>
<reference evidence="2" key="1">
    <citation type="submission" date="2023-10" db="EMBL/GenBank/DDBJ databases">
        <title>Genome assembly of Pristionchus species.</title>
        <authorList>
            <person name="Yoshida K."/>
            <person name="Sommer R.J."/>
        </authorList>
    </citation>
    <scope>NUCLEOTIDE SEQUENCE</scope>
    <source>
        <strain evidence="2">RS0144</strain>
    </source>
</reference>
<feature type="transmembrane region" description="Helical" evidence="1">
    <location>
        <begin position="44"/>
        <end position="68"/>
    </location>
</feature>
<organism evidence="2 3">
    <name type="scientific">Pristionchus entomophagus</name>
    <dbReference type="NCBI Taxonomy" id="358040"/>
    <lineage>
        <taxon>Eukaryota</taxon>
        <taxon>Metazoa</taxon>
        <taxon>Ecdysozoa</taxon>
        <taxon>Nematoda</taxon>
        <taxon>Chromadorea</taxon>
        <taxon>Rhabditida</taxon>
        <taxon>Rhabditina</taxon>
        <taxon>Diplogasteromorpha</taxon>
        <taxon>Diplogasteroidea</taxon>
        <taxon>Neodiplogasteridae</taxon>
        <taxon>Pristionchus</taxon>
    </lineage>
</organism>
<dbReference type="PANTHER" id="PTHR45907">
    <property type="entry name" value="SERPENTINE RECEPTOR, CLASS J"/>
    <property type="match status" value="1"/>
</dbReference>
<dbReference type="Proteomes" id="UP001432027">
    <property type="component" value="Unassembled WGS sequence"/>
</dbReference>
<keyword evidence="1" id="KW-0472">Membrane</keyword>
<accession>A0AAV5T0C1</accession>